<accession>A0ABD1GZH5</accession>
<dbReference type="Pfam" id="PF00614">
    <property type="entry name" value="PLDc"/>
    <property type="match status" value="1"/>
</dbReference>
<evidence type="ECO:0000256" key="4">
    <source>
        <dbReference type="ARBA" id="ARBA00022801"/>
    </source>
</evidence>
<dbReference type="GO" id="GO:0016042">
    <property type="term" value="P:lipid catabolic process"/>
    <property type="evidence" value="ECO:0007669"/>
    <property type="project" value="UniProtKB-KW"/>
</dbReference>
<evidence type="ECO:0000259" key="7">
    <source>
        <dbReference type="PROSITE" id="PS50035"/>
    </source>
</evidence>
<gene>
    <name evidence="8" type="ORF">AAHA92_17653</name>
</gene>
<evidence type="ECO:0000256" key="1">
    <source>
        <dbReference type="ARBA" id="ARBA00000798"/>
    </source>
</evidence>
<organism evidence="8 9">
    <name type="scientific">Salvia divinorum</name>
    <name type="common">Maria pastora</name>
    <name type="synonym">Diviner's sage</name>
    <dbReference type="NCBI Taxonomy" id="28513"/>
    <lineage>
        <taxon>Eukaryota</taxon>
        <taxon>Viridiplantae</taxon>
        <taxon>Streptophyta</taxon>
        <taxon>Embryophyta</taxon>
        <taxon>Tracheophyta</taxon>
        <taxon>Spermatophyta</taxon>
        <taxon>Magnoliopsida</taxon>
        <taxon>eudicotyledons</taxon>
        <taxon>Gunneridae</taxon>
        <taxon>Pentapetalae</taxon>
        <taxon>asterids</taxon>
        <taxon>lamiids</taxon>
        <taxon>Lamiales</taxon>
        <taxon>Lamiaceae</taxon>
        <taxon>Nepetoideae</taxon>
        <taxon>Mentheae</taxon>
        <taxon>Salviinae</taxon>
        <taxon>Salvia</taxon>
        <taxon>Salvia subgen. Calosphace</taxon>
    </lineage>
</organism>
<reference evidence="8 9" key="1">
    <citation type="submission" date="2024-06" db="EMBL/GenBank/DDBJ databases">
        <title>A chromosome level genome sequence of Diviner's sage (Salvia divinorum).</title>
        <authorList>
            <person name="Ford S.A."/>
            <person name="Ro D.-K."/>
            <person name="Ness R.W."/>
            <person name="Phillips M.A."/>
        </authorList>
    </citation>
    <scope>NUCLEOTIDE SEQUENCE [LARGE SCALE GENOMIC DNA]</scope>
    <source>
        <strain evidence="8">SAF-2024a</strain>
        <tissue evidence="8">Leaf</tissue>
    </source>
</reference>
<dbReference type="SUPFAM" id="SSF50729">
    <property type="entry name" value="PH domain-like"/>
    <property type="match status" value="1"/>
</dbReference>
<evidence type="ECO:0000313" key="9">
    <source>
        <dbReference type="Proteomes" id="UP001567538"/>
    </source>
</evidence>
<sequence>MIEEFHEKQEQVKELLLNIGVEDHATVVHDEDGPDNGALPIYHDESLRNRNVSSSAALSVIRLVVGKQHISDKGKAAIQGHLNHFLGNLDIVCKFLEVSRLSFSEEFGPKLKEGYVLVKHLDGSSEKDTCPRSWLCSCCCGRNWQKVRLVLKPGCLAFLGNHFDTKLLDIERNLLLHAFKVCSGNRSINIRTTSNAKVLEWISAINEVESQIYITGWWLCPELYLRRPYHNNTSFRLDILLEAKAKEEVQIHILLHKEVSLALKINSLFSKRKLLSIHENVKVLRYPDHLSTGVYLWSHHEKLVIVDNKMCYIGELDLCFGRFDTTEHKISDLPPFLWLGRLL</sequence>
<dbReference type="InterPro" id="IPR015679">
    <property type="entry name" value="PLipase_D_fam"/>
</dbReference>
<comment type="caution">
    <text evidence="8">The sequence shown here is derived from an EMBL/GenBank/DDBJ whole genome shotgun (WGS) entry which is preliminary data.</text>
</comment>
<keyword evidence="5" id="KW-0442">Lipid degradation</keyword>
<keyword evidence="4 8" id="KW-0378">Hydrolase</keyword>
<dbReference type="AlphaFoldDB" id="A0ABD1GZH5"/>
<dbReference type="Gene3D" id="3.30.870.10">
    <property type="entry name" value="Endonuclease Chain A"/>
    <property type="match status" value="1"/>
</dbReference>
<dbReference type="InterPro" id="IPR001736">
    <property type="entry name" value="PLipase_D/transphosphatidylase"/>
</dbReference>
<dbReference type="PROSITE" id="PS50035">
    <property type="entry name" value="PLD"/>
    <property type="match status" value="1"/>
</dbReference>
<dbReference type="EMBL" id="JBEAFC010000007">
    <property type="protein sequence ID" value="KAL1549561.1"/>
    <property type="molecule type" value="Genomic_DNA"/>
</dbReference>
<dbReference type="SMART" id="SM00155">
    <property type="entry name" value="PLDc"/>
    <property type="match status" value="1"/>
</dbReference>
<dbReference type="SUPFAM" id="SSF56024">
    <property type="entry name" value="Phospholipase D/nuclease"/>
    <property type="match status" value="1"/>
</dbReference>
<keyword evidence="6" id="KW-0443">Lipid metabolism</keyword>
<dbReference type="GO" id="GO:0004630">
    <property type="term" value="F:phospholipase D activity"/>
    <property type="evidence" value="ECO:0007669"/>
    <property type="project" value="UniProtKB-EC"/>
</dbReference>
<evidence type="ECO:0000313" key="8">
    <source>
        <dbReference type="EMBL" id="KAL1549561.1"/>
    </source>
</evidence>
<keyword evidence="9" id="KW-1185">Reference proteome</keyword>
<keyword evidence="3" id="KW-0677">Repeat</keyword>
<evidence type="ECO:0000256" key="2">
    <source>
        <dbReference type="ARBA" id="ARBA00012027"/>
    </source>
</evidence>
<dbReference type="PANTHER" id="PTHR18896">
    <property type="entry name" value="PHOSPHOLIPASE D"/>
    <property type="match status" value="1"/>
</dbReference>
<dbReference type="EC" id="3.1.4.4" evidence="2"/>
<dbReference type="PANTHER" id="PTHR18896:SF133">
    <property type="entry name" value="PHOSPHOLIPASE D ZETA 2"/>
    <property type="match status" value="1"/>
</dbReference>
<dbReference type="Proteomes" id="UP001567538">
    <property type="component" value="Unassembled WGS sequence"/>
</dbReference>
<name>A0ABD1GZH5_SALDI</name>
<evidence type="ECO:0000256" key="5">
    <source>
        <dbReference type="ARBA" id="ARBA00022963"/>
    </source>
</evidence>
<proteinExistence type="predicted"/>
<protein>
    <recommendedName>
        <fullName evidence="2">phospholipase D</fullName>
        <ecNumber evidence="2">3.1.4.4</ecNumber>
    </recommendedName>
</protein>
<comment type="catalytic activity">
    <reaction evidence="1">
        <text>a 1,2-diacyl-sn-glycero-3-phosphocholine + H2O = a 1,2-diacyl-sn-glycero-3-phosphate + choline + H(+)</text>
        <dbReference type="Rhea" id="RHEA:14445"/>
        <dbReference type="ChEBI" id="CHEBI:15354"/>
        <dbReference type="ChEBI" id="CHEBI:15377"/>
        <dbReference type="ChEBI" id="CHEBI:15378"/>
        <dbReference type="ChEBI" id="CHEBI:57643"/>
        <dbReference type="ChEBI" id="CHEBI:58608"/>
        <dbReference type="EC" id="3.1.4.4"/>
    </reaction>
</comment>
<evidence type="ECO:0000256" key="3">
    <source>
        <dbReference type="ARBA" id="ARBA00022737"/>
    </source>
</evidence>
<feature type="domain" description="PLD phosphodiesterase" evidence="7">
    <location>
        <begin position="295"/>
        <end position="322"/>
    </location>
</feature>
<evidence type="ECO:0000256" key="6">
    <source>
        <dbReference type="ARBA" id="ARBA00023098"/>
    </source>
</evidence>